<keyword evidence="2" id="KW-1185">Reference proteome</keyword>
<accession>A0AAV2P2Z4</accession>
<dbReference type="EMBL" id="OZ034830">
    <property type="protein sequence ID" value="CAL1686662.1"/>
    <property type="molecule type" value="Genomic_DNA"/>
</dbReference>
<dbReference type="Proteomes" id="UP001497644">
    <property type="component" value="Chromosome 7"/>
</dbReference>
<gene>
    <name evidence="1" type="ORF">LPLAT_LOCUS12011</name>
</gene>
<reference evidence="1" key="1">
    <citation type="submission" date="2024-04" db="EMBL/GenBank/DDBJ databases">
        <authorList>
            <consortium name="Molecular Ecology Group"/>
        </authorList>
    </citation>
    <scope>NUCLEOTIDE SEQUENCE</scope>
</reference>
<dbReference type="AlphaFoldDB" id="A0AAV2P2Z4"/>
<organism evidence="1 2">
    <name type="scientific">Lasius platythorax</name>
    <dbReference type="NCBI Taxonomy" id="488582"/>
    <lineage>
        <taxon>Eukaryota</taxon>
        <taxon>Metazoa</taxon>
        <taxon>Ecdysozoa</taxon>
        <taxon>Arthropoda</taxon>
        <taxon>Hexapoda</taxon>
        <taxon>Insecta</taxon>
        <taxon>Pterygota</taxon>
        <taxon>Neoptera</taxon>
        <taxon>Endopterygota</taxon>
        <taxon>Hymenoptera</taxon>
        <taxon>Apocrita</taxon>
        <taxon>Aculeata</taxon>
        <taxon>Formicoidea</taxon>
        <taxon>Formicidae</taxon>
        <taxon>Formicinae</taxon>
        <taxon>Lasius</taxon>
        <taxon>Lasius</taxon>
    </lineage>
</organism>
<protein>
    <submittedName>
        <fullName evidence="1">Uncharacterized protein</fullName>
    </submittedName>
</protein>
<evidence type="ECO:0000313" key="2">
    <source>
        <dbReference type="Proteomes" id="UP001497644"/>
    </source>
</evidence>
<evidence type="ECO:0000313" key="1">
    <source>
        <dbReference type="EMBL" id="CAL1686662.1"/>
    </source>
</evidence>
<proteinExistence type="predicted"/>
<sequence length="80" mass="9049">MSTNPRFVRRSGNNVTQPIRFVYVYLSPGGLQHQNVHHFVTISLNRAVAHHFSRFLAARTFSECVQELILTLIANISGIV</sequence>
<name>A0AAV2P2Z4_9HYME</name>